<dbReference type="EMBL" id="JALIRP010000001">
    <property type="protein sequence ID" value="MCJ8010160.1"/>
    <property type="molecule type" value="Genomic_DNA"/>
</dbReference>
<dbReference type="AlphaFoldDB" id="A0A9X1WNB7"/>
<dbReference type="Proteomes" id="UP001139347">
    <property type="component" value="Unassembled WGS sequence"/>
</dbReference>
<dbReference type="RefSeq" id="WP_244717373.1">
    <property type="nucleotide sequence ID" value="NZ_JALIRP010000001.1"/>
</dbReference>
<evidence type="ECO:0000313" key="2">
    <source>
        <dbReference type="Proteomes" id="UP001139347"/>
    </source>
</evidence>
<gene>
    <name evidence="1" type="ORF">MUG84_00195</name>
</gene>
<comment type="caution">
    <text evidence="1">The sequence shown here is derived from an EMBL/GenBank/DDBJ whole genome shotgun (WGS) entry which is preliminary data.</text>
</comment>
<organism evidence="1 2">
    <name type="scientific">Paenibacillus mangrovi</name>
    <dbReference type="NCBI Taxonomy" id="2931978"/>
    <lineage>
        <taxon>Bacteria</taxon>
        <taxon>Bacillati</taxon>
        <taxon>Bacillota</taxon>
        <taxon>Bacilli</taxon>
        <taxon>Bacillales</taxon>
        <taxon>Paenibacillaceae</taxon>
        <taxon>Paenibacillus</taxon>
    </lineage>
</organism>
<sequence length="123" mass="15190">MFYRRKFYIVNNEFVDIFNKHFIETNLPNQLKNGARLVGRWMAPHSDKTTEIFAIWEYDSYEKYEEIERFVRSDKEHNKKIVDWYERYGGKDHVYREYLIEVKNEELISTLSDEKGQFRTIKY</sequence>
<dbReference type="SUPFAM" id="SSF54909">
    <property type="entry name" value="Dimeric alpha+beta barrel"/>
    <property type="match status" value="1"/>
</dbReference>
<keyword evidence="2" id="KW-1185">Reference proteome</keyword>
<name>A0A9X1WNB7_9BACL</name>
<proteinExistence type="predicted"/>
<evidence type="ECO:0000313" key="1">
    <source>
        <dbReference type="EMBL" id="MCJ8010160.1"/>
    </source>
</evidence>
<protein>
    <submittedName>
        <fullName evidence="1">NIPSNAP family protein</fullName>
    </submittedName>
</protein>
<dbReference type="InterPro" id="IPR011008">
    <property type="entry name" value="Dimeric_a/b-barrel"/>
</dbReference>
<reference evidence="1" key="1">
    <citation type="submission" date="2022-04" db="EMBL/GenBank/DDBJ databases">
        <title>Paenibacillus mangrovi sp. nov., a novel endophytic bacterium isolated from bark of Kandelia candel.</title>
        <authorList>
            <person name="Tuo L."/>
        </authorList>
    </citation>
    <scope>NUCLEOTIDE SEQUENCE</scope>
    <source>
        <strain evidence="1">KQZ6P-2</strain>
    </source>
</reference>
<dbReference type="Gene3D" id="3.30.70.100">
    <property type="match status" value="1"/>
</dbReference>
<accession>A0A9X1WNB7</accession>